<dbReference type="OrthoDB" id="3261081at2759"/>
<organism evidence="2 3">
    <name type="scientific">Obba rivulosa</name>
    <dbReference type="NCBI Taxonomy" id="1052685"/>
    <lineage>
        <taxon>Eukaryota</taxon>
        <taxon>Fungi</taxon>
        <taxon>Dikarya</taxon>
        <taxon>Basidiomycota</taxon>
        <taxon>Agaricomycotina</taxon>
        <taxon>Agaricomycetes</taxon>
        <taxon>Polyporales</taxon>
        <taxon>Gelatoporiaceae</taxon>
        <taxon>Obba</taxon>
    </lineage>
</organism>
<gene>
    <name evidence="2" type="ORF">OBBRIDRAFT_737225</name>
</gene>
<dbReference type="Proteomes" id="UP000250043">
    <property type="component" value="Unassembled WGS sequence"/>
</dbReference>
<keyword evidence="3" id="KW-1185">Reference proteome</keyword>
<feature type="compositionally biased region" description="Basic residues" evidence="1">
    <location>
        <begin position="1"/>
        <end position="10"/>
    </location>
</feature>
<accession>A0A8E2DLG4</accession>
<evidence type="ECO:0000256" key="1">
    <source>
        <dbReference type="SAM" id="MobiDB-lite"/>
    </source>
</evidence>
<dbReference type="AlphaFoldDB" id="A0A8E2DLG4"/>
<evidence type="ECO:0000313" key="3">
    <source>
        <dbReference type="Proteomes" id="UP000250043"/>
    </source>
</evidence>
<proteinExistence type="predicted"/>
<sequence>MRRTSPKQKQHIQSSSGEPYTHLSLDAPGAVSERRVPLVQKDDFVCRDAVDVVRLLRLVRASLYEKAEALGANVLIDEQWTCTIHGPRDRSGATYRVHIEYSASAARSDKPDPQRPPLLEKAQGVPGLMTILSRSD</sequence>
<dbReference type="EMBL" id="KV722509">
    <property type="protein sequence ID" value="OCH86848.1"/>
    <property type="molecule type" value="Genomic_DNA"/>
</dbReference>
<name>A0A8E2DLG4_9APHY</name>
<feature type="region of interest" description="Disordered" evidence="1">
    <location>
        <begin position="1"/>
        <end position="25"/>
    </location>
</feature>
<protein>
    <submittedName>
        <fullName evidence="2">Uncharacterized protein</fullName>
    </submittedName>
</protein>
<reference evidence="2 3" key="1">
    <citation type="submission" date="2016-07" db="EMBL/GenBank/DDBJ databases">
        <title>Draft genome of the white-rot fungus Obba rivulosa 3A-2.</title>
        <authorList>
            <consortium name="DOE Joint Genome Institute"/>
            <person name="Miettinen O."/>
            <person name="Riley R."/>
            <person name="Acob R."/>
            <person name="Barry K."/>
            <person name="Cullen D."/>
            <person name="De Vries R."/>
            <person name="Hainaut M."/>
            <person name="Hatakka A."/>
            <person name="Henrissat B."/>
            <person name="Hilden K."/>
            <person name="Kuo R."/>
            <person name="Labutti K."/>
            <person name="Lipzen A."/>
            <person name="Makela M.R."/>
            <person name="Sandor L."/>
            <person name="Spatafora J.W."/>
            <person name="Grigoriev I.V."/>
            <person name="Hibbett D.S."/>
        </authorList>
    </citation>
    <scope>NUCLEOTIDE SEQUENCE [LARGE SCALE GENOMIC DNA]</scope>
    <source>
        <strain evidence="2 3">3A-2</strain>
    </source>
</reference>
<evidence type="ECO:0000313" key="2">
    <source>
        <dbReference type="EMBL" id="OCH86848.1"/>
    </source>
</evidence>